<evidence type="ECO:0000313" key="3">
    <source>
        <dbReference type="Proteomes" id="UP000738376"/>
    </source>
</evidence>
<dbReference type="EMBL" id="JAAVJL010000001">
    <property type="protein sequence ID" value="NMF57221.1"/>
    <property type="molecule type" value="Genomic_DNA"/>
</dbReference>
<name>A0ABX1LQ97_9CYAN</name>
<comment type="caution">
    <text evidence="2">The sequence shown here is derived from an EMBL/GenBank/DDBJ whole genome shotgun (WGS) entry which is preliminary data.</text>
</comment>
<feature type="chain" id="PRO_5047544237" evidence="1">
    <location>
        <begin position="28"/>
        <end position="137"/>
    </location>
</feature>
<organism evidence="2 3">
    <name type="scientific">Pseudanabaena yagii GIHE-NHR1</name>
    <dbReference type="NCBI Taxonomy" id="2722753"/>
    <lineage>
        <taxon>Bacteria</taxon>
        <taxon>Bacillati</taxon>
        <taxon>Cyanobacteriota</taxon>
        <taxon>Cyanophyceae</taxon>
        <taxon>Pseudanabaenales</taxon>
        <taxon>Pseudanabaenaceae</taxon>
        <taxon>Pseudanabaena</taxon>
        <taxon>Pseudanabaena yagii</taxon>
    </lineage>
</organism>
<feature type="signal peptide" evidence="1">
    <location>
        <begin position="1"/>
        <end position="27"/>
    </location>
</feature>
<reference evidence="2 3" key="1">
    <citation type="submission" date="2020-03" db="EMBL/GenBank/DDBJ databases">
        <title>Draft Genome Sequence of 2-Methylisoborneol Producing Pseudanabaena yagii Strain GIHE-NHR1 Isolated from North Han River in South Korea.</title>
        <authorList>
            <person name="Jeong J."/>
        </authorList>
    </citation>
    <scope>NUCLEOTIDE SEQUENCE [LARGE SCALE GENOMIC DNA]</scope>
    <source>
        <strain evidence="2 3">GIHE-NHR1</strain>
    </source>
</reference>
<sequence length="137" mass="15223">MKSSRLFFSSLVASFSLTIVCSLNASAQSSSDWVDQALGNYQSRILSAGSLVSGTTEFRKTREDSLEGSYTMDEQGKVVFGTLSQCQVMQVRVMRCVWNDKYGTGNLEVTFSENFSSFNGYWGEIGSEPVFRWSGSR</sequence>
<dbReference type="RefSeq" id="WP_169362281.1">
    <property type="nucleotide sequence ID" value="NZ_JAAVJL010000001.1"/>
</dbReference>
<accession>A0ABX1LQ97</accession>
<gene>
    <name evidence="2" type="ORF">HC246_04105</name>
</gene>
<dbReference type="Proteomes" id="UP000738376">
    <property type="component" value="Unassembled WGS sequence"/>
</dbReference>
<evidence type="ECO:0000313" key="2">
    <source>
        <dbReference type="EMBL" id="NMF57221.1"/>
    </source>
</evidence>
<evidence type="ECO:0000256" key="1">
    <source>
        <dbReference type="SAM" id="SignalP"/>
    </source>
</evidence>
<keyword evidence="3" id="KW-1185">Reference proteome</keyword>
<keyword evidence="1" id="KW-0732">Signal</keyword>
<protein>
    <submittedName>
        <fullName evidence="2">Uncharacterized protein</fullName>
    </submittedName>
</protein>
<proteinExistence type="predicted"/>